<organism evidence="4 5">
    <name type="scientific">Cohnella lubricantis</name>
    <dbReference type="NCBI Taxonomy" id="2163172"/>
    <lineage>
        <taxon>Bacteria</taxon>
        <taxon>Bacillati</taxon>
        <taxon>Bacillota</taxon>
        <taxon>Bacilli</taxon>
        <taxon>Bacillales</taxon>
        <taxon>Paenibacillaceae</taxon>
        <taxon>Cohnella</taxon>
    </lineage>
</organism>
<keyword evidence="2" id="KW-0479">Metal-binding</keyword>
<dbReference type="RefSeq" id="WP_185177674.1">
    <property type="nucleotide sequence ID" value="NZ_CBCSEP010000007.1"/>
</dbReference>
<keyword evidence="4" id="KW-0378">Hydrolase</keyword>
<gene>
    <name evidence="4" type="ORF">H4Q31_03460</name>
</gene>
<dbReference type="EMBL" id="JACJVN010000016">
    <property type="protein sequence ID" value="MBB6676380.1"/>
    <property type="molecule type" value="Genomic_DNA"/>
</dbReference>
<dbReference type="PANTHER" id="PTHR11820:SF7">
    <property type="entry name" value="ACYLPYRUVASE FAHD1, MITOCHONDRIAL"/>
    <property type="match status" value="1"/>
</dbReference>
<evidence type="ECO:0000256" key="2">
    <source>
        <dbReference type="ARBA" id="ARBA00022723"/>
    </source>
</evidence>
<accession>A0A841TAV3</accession>
<reference evidence="4 5" key="1">
    <citation type="submission" date="2020-08" db="EMBL/GenBank/DDBJ databases">
        <title>Cohnella phylogeny.</title>
        <authorList>
            <person name="Dunlap C."/>
        </authorList>
    </citation>
    <scope>NUCLEOTIDE SEQUENCE [LARGE SCALE GENOMIC DNA]</scope>
    <source>
        <strain evidence="4 5">DSM 103658</strain>
    </source>
</reference>
<dbReference type="Pfam" id="PF01557">
    <property type="entry name" value="FAA_hydrolase"/>
    <property type="match status" value="1"/>
</dbReference>
<sequence>MRAAAIVWNGRETAAIETRSGYVPVAAIQEQESAGWSCILHEMIENGQWDQLREWVRQGGAQRLEAYDAVPFSAATPAPLLRQPRKIIGVGMNYIEKLAEMKGNRENADPVLFAKPDTSLIGPGEVIRLPEQSAKVTAEAELAIVIGKRCRNVSEADAPAAIAGFACSLDMTAADILAENPRYMYRAKSFDTFCSIGSQLLSPDELPSWEDLEVETVLNGSIKHRSVVSRMLYSPPYIISFLSKVMTLLPGDIILTGTPGSVVISPGDVVECRITGFASLANSAVK</sequence>
<feature type="domain" description="Fumarylacetoacetase-like C-terminal" evidence="3">
    <location>
        <begin position="86"/>
        <end position="283"/>
    </location>
</feature>
<name>A0A841TAV3_9BACL</name>
<comment type="caution">
    <text evidence="4">The sequence shown here is derived from an EMBL/GenBank/DDBJ whole genome shotgun (WGS) entry which is preliminary data.</text>
</comment>
<dbReference type="GO" id="GO:0018773">
    <property type="term" value="F:acetylpyruvate hydrolase activity"/>
    <property type="evidence" value="ECO:0007669"/>
    <property type="project" value="TreeGrafter"/>
</dbReference>
<dbReference type="InterPro" id="IPR036663">
    <property type="entry name" value="Fumarylacetoacetase_C_sf"/>
</dbReference>
<evidence type="ECO:0000313" key="5">
    <source>
        <dbReference type="Proteomes" id="UP000574133"/>
    </source>
</evidence>
<protein>
    <submittedName>
        <fullName evidence="4">Fumarylacetoacetate hydrolase family protein</fullName>
    </submittedName>
</protein>
<evidence type="ECO:0000256" key="1">
    <source>
        <dbReference type="ARBA" id="ARBA00010211"/>
    </source>
</evidence>
<dbReference type="GO" id="GO:0046872">
    <property type="term" value="F:metal ion binding"/>
    <property type="evidence" value="ECO:0007669"/>
    <property type="project" value="UniProtKB-KW"/>
</dbReference>
<evidence type="ECO:0000259" key="3">
    <source>
        <dbReference type="Pfam" id="PF01557"/>
    </source>
</evidence>
<dbReference type="Proteomes" id="UP000574133">
    <property type="component" value="Unassembled WGS sequence"/>
</dbReference>
<proteinExistence type="inferred from homology"/>
<dbReference type="PANTHER" id="PTHR11820">
    <property type="entry name" value="ACYLPYRUVASE"/>
    <property type="match status" value="1"/>
</dbReference>
<dbReference type="AlphaFoldDB" id="A0A841TAV3"/>
<dbReference type="SUPFAM" id="SSF56529">
    <property type="entry name" value="FAH"/>
    <property type="match status" value="1"/>
</dbReference>
<dbReference type="Gene3D" id="3.90.850.10">
    <property type="entry name" value="Fumarylacetoacetase-like, C-terminal domain"/>
    <property type="match status" value="1"/>
</dbReference>
<dbReference type="InterPro" id="IPR011234">
    <property type="entry name" value="Fumarylacetoacetase-like_C"/>
</dbReference>
<keyword evidence="5" id="KW-1185">Reference proteome</keyword>
<comment type="similarity">
    <text evidence="1">Belongs to the FAH family.</text>
</comment>
<evidence type="ECO:0000313" key="4">
    <source>
        <dbReference type="EMBL" id="MBB6676380.1"/>
    </source>
</evidence>